<evidence type="ECO:0000313" key="5">
    <source>
        <dbReference type="Proteomes" id="UP001282363"/>
    </source>
</evidence>
<organism evidence="4 5">
    <name type="scientific">Mesomycoplasma ovipneumoniae</name>
    <dbReference type="NCBI Taxonomy" id="29562"/>
    <lineage>
        <taxon>Bacteria</taxon>
        <taxon>Bacillati</taxon>
        <taxon>Mycoplasmatota</taxon>
        <taxon>Mycoplasmoidales</taxon>
        <taxon>Metamycoplasmataceae</taxon>
        <taxon>Mesomycoplasma</taxon>
    </lineage>
</organism>
<reference evidence="4" key="1">
    <citation type="submission" date="2023-10" db="EMBL/GenBank/DDBJ databases">
        <title>Genome sequences of Mycoplasma ovipneumoniae isolated from goats.</title>
        <authorList>
            <person name="Spergser J."/>
        </authorList>
    </citation>
    <scope>NUCLEOTIDE SEQUENCE</scope>
    <source>
        <strain evidence="4">GL19</strain>
    </source>
</reference>
<keyword evidence="1" id="KW-0680">Restriction system</keyword>
<dbReference type="GO" id="GO:0003677">
    <property type="term" value="F:DNA binding"/>
    <property type="evidence" value="ECO:0007669"/>
    <property type="project" value="UniProtKB-KW"/>
</dbReference>
<evidence type="ECO:0000313" key="4">
    <source>
        <dbReference type="EMBL" id="MDW2906237.1"/>
    </source>
</evidence>
<sequence length="272" mass="32399">MSKNKSIPEIRIDGFNQTWIKKRLGDVLKYEQPWKYIESSTKYFNYGIPVLTPGKTFVLGYAKDSKNIKKASGNSPIILFDDFTTQSRFINFDFKVRSSALKFITNKNSKDNLYFNYLILQKINYNVGHHGRHWLPLFVNFLFFQPIYLEQQKISQLFETFENLVNKLEETIRLLKNLKNGFTNKMFANFSSDFPSIRFKGFKSAWITDQVKNLFEISRGQSLTKNQIKTKPVERERERERETADISTRYIHHKQRIMEYLAITTNIWRRKK</sequence>
<keyword evidence="2" id="KW-0238">DNA-binding</keyword>
<protein>
    <submittedName>
        <fullName evidence="4">Uncharacterized protein</fullName>
    </submittedName>
</protein>
<dbReference type="Gene3D" id="3.90.220.20">
    <property type="entry name" value="DNA methylase specificity domains"/>
    <property type="match status" value="2"/>
</dbReference>
<evidence type="ECO:0000256" key="1">
    <source>
        <dbReference type="ARBA" id="ARBA00022747"/>
    </source>
</evidence>
<dbReference type="Proteomes" id="UP001282363">
    <property type="component" value="Unassembled WGS sequence"/>
</dbReference>
<dbReference type="AlphaFoldDB" id="A0AAJ2PAK1"/>
<dbReference type="InterPro" id="IPR044946">
    <property type="entry name" value="Restrct_endonuc_typeI_TRD_sf"/>
</dbReference>
<dbReference type="EMBL" id="JAWPFH010000003">
    <property type="protein sequence ID" value="MDW2906237.1"/>
    <property type="molecule type" value="Genomic_DNA"/>
</dbReference>
<name>A0AAJ2PAK1_9BACT</name>
<comment type="caution">
    <text evidence="4">The sequence shown here is derived from an EMBL/GenBank/DDBJ whole genome shotgun (WGS) entry which is preliminary data.</text>
</comment>
<feature type="coiled-coil region" evidence="3">
    <location>
        <begin position="158"/>
        <end position="185"/>
    </location>
</feature>
<dbReference type="RefSeq" id="WP_318087475.1">
    <property type="nucleotide sequence ID" value="NZ_JAWPFH010000003.1"/>
</dbReference>
<proteinExistence type="predicted"/>
<dbReference type="SUPFAM" id="SSF116734">
    <property type="entry name" value="DNA methylase specificity domain"/>
    <property type="match status" value="1"/>
</dbReference>
<evidence type="ECO:0000256" key="2">
    <source>
        <dbReference type="ARBA" id="ARBA00023125"/>
    </source>
</evidence>
<dbReference type="GO" id="GO:0009307">
    <property type="term" value="P:DNA restriction-modification system"/>
    <property type="evidence" value="ECO:0007669"/>
    <property type="project" value="UniProtKB-KW"/>
</dbReference>
<keyword evidence="3" id="KW-0175">Coiled coil</keyword>
<accession>A0AAJ2PAK1</accession>
<dbReference type="Gene3D" id="1.10.287.1120">
    <property type="entry name" value="Bipartite methylase S protein"/>
    <property type="match status" value="1"/>
</dbReference>
<evidence type="ECO:0000256" key="3">
    <source>
        <dbReference type="SAM" id="Coils"/>
    </source>
</evidence>
<gene>
    <name evidence="4" type="ORF">R7U65_01260</name>
</gene>